<sequence>MHMEQNSYKLPYRHMSVVTKEAVDYIKSRKTHDIISLRTRWNKLNNVCMGGVESNIVFTVTGISGSGKSSFVNELQIDLIDNNPGKDIIILNFSLEMVGFRQVGRTFSNKLRRTTSELYSSYKDLDDDTFGKVVDVSNQLKDYPIYFVDEPGNPQQVLQTVLQFYNEQVKGRNRYFIIFYDHTLLTKRVGSTLDTLSELQEVFIQLKKLPLTSVIQITQMNRNIESPERINNPQSHYPMRSDLSSSDSIFQASDYVLVIHRPETLGIPEYGPNRLPTGNKVYIHILKNRDAGKPCILEFENDLAYNNLIETNIES</sequence>
<protein>
    <submittedName>
        <fullName evidence="2">Helicase ATPase replication protein</fullName>
    </submittedName>
</protein>
<dbReference type="InterPro" id="IPR027417">
    <property type="entry name" value="P-loop_NTPase"/>
</dbReference>
<organism evidence="2">
    <name type="scientific">Dulem virus 42</name>
    <dbReference type="NCBI Taxonomy" id="3145760"/>
    <lineage>
        <taxon>Viruses</taxon>
        <taxon>Duplodnaviria</taxon>
        <taxon>Heunggongvirae</taxon>
        <taxon>Uroviricota</taxon>
        <taxon>Caudoviricetes</taxon>
    </lineage>
</organism>
<proteinExistence type="predicted"/>
<evidence type="ECO:0000259" key="1">
    <source>
        <dbReference type="PROSITE" id="PS51199"/>
    </source>
</evidence>
<accession>A0AAU8B9S9</accession>
<dbReference type="GO" id="GO:0006260">
    <property type="term" value="P:DNA replication"/>
    <property type="evidence" value="ECO:0007669"/>
    <property type="project" value="InterPro"/>
</dbReference>
<dbReference type="SUPFAM" id="SSF52540">
    <property type="entry name" value="P-loop containing nucleoside triphosphate hydrolases"/>
    <property type="match status" value="1"/>
</dbReference>
<keyword evidence="2" id="KW-0378">Hydrolase</keyword>
<dbReference type="PANTHER" id="PTHR30153">
    <property type="entry name" value="REPLICATIVE DNA HELICASE DNAB"/>
    <property type="match status" value="1"/>
</dbReference>
<feature type="domain" description="SF4 helicase" evidence="1">
    <location>
        <begin position="30"/>
        <end position="312"/>
    </location>
</feature>
<keyword evidence="2" id="KW-0347">Helicase</keyword>
<dbReference type="PANTHER" id="PTHR30153:SF2">
    <property type="entry name" value="REPLICATIVE DNA HELICASE"/>
    <property type="match status" value="1"/>
</dbReference>
<keyword evidence="2" id="KW-0547">Nucleotide-binding</keyword>
<name>A0AAU8B9S9_9CAUD</name>
<dbReference type="InterPro" id="IPR007694">
    <property type="entry name" value="DNA_helicase_DnaB-like_C"/>
</dbReference>
<keyword evidence="2" id="KW-0067">ATP-binding</keyword>
<dbReference type="GO" id="GO:0005524">
    <property type="term" value="F:ATP binding"/>
    <property type="evidence" value="ECO:0007669"/>
    <property type="project" value="InterPro"/>
</dbReference>
<dbReference type="Gene3D" id="3.40.50.300">
    <property type="entry name" value="P-loop containing nucleotide triphosphate hydrolases"/>
    <property type="match status" value="1"/>
</dbReference>
<dbReference type="GO" id="GO:0003678">
    <property type="term" value="F:DNA helicase activity"/>
    <property type="evidence" value="ECO:0007669"/>
    <property type="project" value="InterPro"/>
</dbReference>
<dbReference type="PROSITE" id="PS51199">
    <property type="entry name" value="SF4_HELICASE"/>
    <property type="match status" value="1"/>
</dbReference>
<reference evidence="2" key="1">
    <citation type="submission" date="2024-03" db="EMBL/GenBank/DDBJ databases">
        <title>Diverse circular DNA viruses in blood, oral, and fecal samples of captive lemurs.</title>
        <authorList>
            <person name="Paietta E.N."/>
            <person name="Kraberger S."/>
            <person name="Lund M.C."/>
            <person name="Custer J.M."/>
            <person name="Vargas K.M."/>
            <person name="Ehmke E.E."/>
            <person name="Yoder A.D."/>
            <person name="Varsani A."/>
        </authorList>
    </citation>
    <scope>NUCLEOTIDE SEQUENCE</scope>
    <source>
        <strain evidence="2">Duke_30FF_63</strain>
    </source>
</reference>
<evidence type="ECO:0000313" key="2">
    <source>
        <dbReference type="EMBL" id="XCD08256.1"/>
    </source>
</evidence>
<dbReference type="Pfam" id="PF03796">
    <property type="entry name" value="DnaB_C"/>
    <property type="match status" value="1"/>
</dbReference>
<dbReference type="EMBL" id="PP511876">
    <property type="protein sequence ID" value="XCD08256.1"/>
    <property type="molecule type" value="Genomic_DNA"/>
</dbReference>